<accession>A0A9D9DIS4</accession>
<proteinExistence type="predicted"/>
<evidence type="ECO:0000313" key="1">
    <source>
        <dbReference type="EMBL" id="MBO8427500.1"/>
    </source>
</evidence>
<dbReference type="AlphaFoldDB" id="A0A9D9DIS4"/>
<sequence length="158" mass="19272">MMILRNLINNILYKKKLDNFLNEAYYLTLPLFENFVRARYVKLFVNEENIYEYINDFENELTNNFETKKEIYNFFDSEFLSNKFKKFMINDGNWDSSNENDIKVIKQILSRIDSNVENNKLSKILNEYIKYYNTLLYLLIQKNNNEIILFFKAIIFDK</sequence>
<name>A0A9D9DIS4_9BACL</name>
<comment type="caution">
    <text evidence="1">The sequence shown here is derived from an EMBL/GenBank/DDBJ whole genome shotgun (WGS) entry which is preliminary data.</text>
</comment>
<reference evidence="1" key="1">
    <citation type="submission" date="2020-10" db="EMBL/GenBank/DDBJ databases">
        <authorList>
            <person name="Gilroy R."/>
        </authorList>
    </citation>
    <scope>NUCLEOTIDE SEQUENCE</scope>
    <source>
        <strain evidence="1">11159</strain>
    </source>
</reference>
<protein>
    <submittedName>
        <fullName evidence="1">Uncharacterized protein</fullName>
    </submittedName>
</protein>
<dbReference type="EMBL" id="JADIMY010000063">
    <property type="protein sequence ID" value="MBO8427500.1"/>
    <property type="molecule type" value="Genomic_DNA"/>
</dbReference>
<reference evidence="1" key="2">
    <citation type="journal article" date="2021" name="PeerJ">
        <title>Extensive microbial diversity within the chicken gut microbiome revealed by metagenomics and culture.</title>
        <authorList>
            <person name="Gilroy R."/>
            <person name="Ravi A."/>
            <person name="Getino M."/>
            <person name="Pursley I."/>
            <person name="Horton D.L."/>
            <person name="Alikhan N.F."/>
            <person name="Baker D."/>
            <person name="Gharbi K."/>
            <person name="Hall N."/>
            <person name="Watson M."/>
            <person name="Adriaenssens E.M."/>
            <person name="Foster-Nyarko E."/>
            <person name="Jarju S."/>
            <person name="Secka A."/>
            <person name="Antonio M."/>
            <person name="Oren A."/>
            <person name="Chaudhuri R.R."/>
            <person name="La Ragione R."/>
            <person name="Hildebrand F."/>
            <person name="Pallen M.J."/>
        </authorList>
    </citation>
    <scope>NUCLEOTIDE SEQUENCE</scope>
    <source>
        <strain evidence="1">11159</strain>
    </source>
</reference>
<organism evidence="1 2">
    <name type="scientific">Candidatus Onthovivens merdipullorum</name>
    <dbReference type="NCBI Taxonomy" id="2840889"/>
    <lineage>
        <taxon>Bacteria</taxon>
        <taxon>Bacillati</taxon>
        <taxon>Bacillota</taxon>
        <taxon>Bacilli</taxon>
        <taxon>Bacillales</taxon>
        <taxon>Candidatus Onthovivens</taxon>
    </lineage>
</organism>
<evidence type="ECO:0000313" key="2">
    <source>
        <dbReference type="Proteomes" id="UP000823613"/>
    </source>
</evidence>
<gene>
    <name evidence="1" type="ORF">IAC58_02975</name>
</gene>
<dbReference type="Proteomes" id="UP000823613">
    <property type="component" value="Unassembled WGS sequence"/>
</dbReference>